<dbReference type="EMBL" id="NHSJ01000073">
    <property type="protein sequence ID" value="PPQ30674.1"/>
    <property type="molecule type" value="Genomic_DNA"/>
</dbReference>
<dbReference type="CDD" id="cd09871">
    <property type="entry name" value="PIN_MtVapC28-VapC30-like"/>
    <property type="match status" value="1"/>
</dbReference>
<dbReference type="Proteomes" id="UP000239089">
    <property type="component" value="Unassembled WGS sequence"/>
</dbReference>
<proteinExistence type="predicted"/>
<dbReference type="AlphaFoldDB" id="A0A2S6N7U5"/>
<keyword evidence="3" id="KW-1185">Reference proteome</keyword>
<dbReference type="Pfam" id="PF01850">
    <property type="entry name" value="PIN"/>
    <property type="match status" value="1"/>
</dbReference>
<sequence length="74" mass="7806">MAIDTSALVAILFDEPEAEVFARRIAADGVRLISAATLVEAAMGVEDLSGAVGRRQIMPLASSSPNRLTETSKF</sequence>
<protein>
    <recommendedName>
        <fullName evidence="1">PIN domain-containing protein</fullName>
    </recommendedName>
</protein>
<dbReference type="InterPro" id="IPR029060">
    <property type="entry name" value="PIN-like_dom_sf"/>
</dbReference>
<dbReference type="InterPro" id="IPR002716">
    <property type="entry name" value="PIN_dom"/>
</dbReference>
<reference evidence="2 3" key="1">
    <citation type="journal article" date="2018" name="Arch. Microbiol.">
        <title>New insights into the metabolic potential of the phototrophic purple bacterium Rhodopila globiformis DSM 161(T) from its draft genome sequence and evidence for a vanadium-dependent nitrogenase.</title>
        <authorList>
            <person name="Imhoff J.F."/>
            <person name="Rahn T."/>
            <person name="Kunzel S."/>
            <person name="Neulinger S.C."/>
        </authorList>
    </citation>
    <scope>NUCLEOTIDE SEQUENCE [LARGE SCALE GENOMIC DNA]</scope>
    <source>
        <strain evidence="2 3">DSM 16996</strain>
    </source>
</reference>
<evidence type="ECO:0000313" key="2">
    <source>
        <dbReference type="EMBL" id="PPQ30674.1"/>
    </source>
</evidence>
<dbReference type="OrthoDB" id="32625at2"/>
<organism evidence="2 3">
    <name type="scientific">Rhodoblastus sphagnicola</name>
    <dbReference type="NCBI Taxonomy" id="333368"/>
    <lineage>
        <taxon>Bacteria</taxon>
        <taxon>Pseudomonadati</taxon>
        <taxon>Pseudomonadota</taxon>
        <taxon>Alphaproteobacteria</taxon>
        <taxon>Hyphomicrobiales</taxon>
        <taxon>Rhodoblastaceae</taxon>
        <taxon>Rhodoblastus</taxon>
    </lineage>
</organism>
<dbReference type="SUPFAM" id="SSF88723">
    <property type="entry name" value="PIN domain-like"/>
    <property type="match status" value="1"/>
</dbReference>
<comment type="caution">
    <text evidence="2">The sequence shown here is derived from an EMBL/GenBank/DDBJ whole genome shotgun (WGS) entry which is preliminary data.</text>
</comment>
<name>A0A2S6N7U5_9HYPH</name>
<evidence type="ECO:0000313" key="3">
    <source>
        <dbReference type="Proteomes" id="UP000239089"/>
    </source>
</evidence>
<feature type="domain" description="PIN" evidence="1">
    <location>
        <begin position="2"/>
        <end position="47"/>
    </location>
</feature>
<gene>
    <name evidence="2" type="ORF">CCR94_11420</name>
</gene>
<evidence type="ECO:0000259" key="1">
    <source>
        <dbReference type="Pfam" id="PF01850"/>
    </source>
</evidence>
<dbReference type="Gene3D" id="3.40.50.1010">
    <property type="entry name" value="5'-nuclease"/>
    <property type="match status" value="1"/>
</dbReference>
<accession>A0A2S6N7U5</accession>